<dbReference type="Proteomes" id="UP000199339">
    <property type="component" value="Unassembled WGS sequence"/>
</dbReference>
<keyword evidence="4" id="KW-1185">Reference proteome</keyword>
<keyword evidence="1" id="KW-0732">Signal</keyword>
<feature type="chain" id="PRO_5011493372" description="DUF4397 domain-containing protein" evidence="1">
    <location>
        <begin position="19"/>
        <end position="488"/>
    </location>
</feature>
<feature type="domain" description="DUF4397" evidence="2">
    <location>
        <begin position="262"/>
        <end position="385"/>
    </location>
</feature>
<evidence type="ECO:0000313" key="3">
    <source>
        <dbReference type="EMBL" id="SFN61730.1"/>
    </source>
</evidence>
<dbReference type="RefSeq" id="WP_092006873.1">
    <property type="nucleotide sequence ID" value="NZ_FOUR01000011.1"/>
</dbReference>
<proteinExistence type="predicted"/>
<reference evidence="4" key="1">
    <citation type="submission" date="2016-10" db="EMBL/GenBank/DDBJ databases">
        <authorList>
            <person name="Varghese N."/>
            <person name="Submissions S."/>
        </authorList>
    </citation>
    <scope>NUCLEOTIDE SEQUENCE [LARGE SCALE GENOMIC DNA]</scope>
    <source>
        <strain evidence="4">CGMCC 1.6775</strain>
    </source>
</reference>
<organism evidence="3 4">
    <name type="scientific">Marinobacter pelagius</name>
    <dbReference type="NCBI Taxonomy" id="379482"/>
    <lineage>
        <taxon>Bacteria</taxon>
        <taxon>Pseudomonadati</taxon>
        <taxon>Pseudomonadota</taxon>
        <taxon>Gammaproteobacteria</taxon>
        <taxon>Pseudomonadales</taxon>
        <taxon>Marinobacteraceae</taxon>
        <taxon>Marinobacter</taxon>
    </lineage>
</organism>
<evidence type="ECO:0000256" key="1">
    <source>
        <dbReference type="SAM" id="SignalP"/>
    </source>
</evidence>
<dbReference type="EMBL" id="FOUR01000011">
    <property type="protein sequence ID" value="SFN61730.1"/>
    <property type="molecule type" value="Genomic_DNA"/>
</dbReference>
<sequence>MNTKFALPLVAASSVLLAGCFDGDSDPAKTSVRVVHASSDAPAVNVRVNDETVVSGADYKQAAVLTPNAGTASIAVDGILPGGETATVIDADASLRFDTKYDVIAVGKVGDGSIEPLILTDDGTRDSPDSVRLRVAHLSPDAQSAVGGPVAVYLTAAGDPLPEEASFSFSFKQSVGPIEVPAGDYQVRVAIPGNSPTVVYDSGTLSLAAGSDLLVGAVDNTSPNTTPSGGDPALTGDNSPISLIAVTGTGDVLEFFDQAQKAGVRAVHNSADAPAVQVLVDDAVAEDNLAYGEVAPSAATNGYASIDVGTRNIKVAPAESTNPVNAAVIDADVDFAQASATTIVAVNTLAEIEPLVLNDNVRSIATQASLRVVHGAVEAGTVDVYLLPTAEGGATATVLNTEVNSPTLDDFEFKTNTGYLPVPEGDYVLFITDQSGNQLLKTGSVPLSAGGVYTAIARVAVDGELTPEGDQNIAFVTLMDDFVSSEPQ</sequence>
<name>A0A1I5AH83_9GAMM</name>
<evidence type="ECO:0000313" key="4">
    <source>
        <dbReference type="Proteomes" id="UP000199339"/>
    </source>
</evidence>
<dbReference type="AlphaFoldDB" id="A0A1I5AH83"/>
<dbReference type="Pfam" id="PF14344">
    <property type="entry name" value="DUF4397"/>
    <property type="match status" value="2"/>
</dbReference>
<gene>
    <name evidence="3" type="ORF">SAMN04487961_3530</name>
</gene>
<dbReference type="PROSITE" id="PS51257">
    <property type="entry name" value="PROKAR_LIPOPROTEIN"/>
    <property type="match status" value="1"/>
</dbReference>
<feature type="domain" description="DUF4397" evidence="2">
    <location>
        <begin position="31"/>
        <end position="143"/>
    </location>
</feature>
<dbReference type="OrthoDB" id="9783299at2"/>
<evidence type="ECO:0000259" key="2">
    <source>
        <dbReference type="Pfam" id="PF14344"/>
    </source>
</evidence>
<dbReference type="InterPro" id="IPR025510">
    <property type="entry name" value="DUF4397"/>
</dbReference>
<protein>
    <recommendedName>
        <fullName evidence="2">DUF4397 domain-containing protein</fullName>
    </recommendedName>
</protein>
<feature type="signal peptide" evidence="1">
    <location>
        <begin position="1"/>
        <end position="18"/>
    </location>
</feature>
<accession>A0A1I5AH83</accession>